<feature type="domain" description="DUF7344" evidence="3">
    <location>
        <begin position="38"/>
        <end position="116"/>
    </location>
</feature>
<evidence type="ECO:0000313" key="4">
    <source>
        <dbReference type="EMBL" id="QSG03883.1"/>
    </source>
</evidence>
<name>A0A897MXS5_9EURY</name>
<dbReference type="RefSeq" id="WP_238477922.1">
    <property type="nucleotide sequence ID" value="NZ_CP064786.1"/>
</dbReference>
<evidence type="ECO:0000313" key="5">
    <source>
        <dbReference type="Proteomes" id="UP000663586"/>
    </source>
</evidence>
<feature type="region of interest" description="Disordered" evidence="1">
    <location>
        <begin position="1"/>
        <end position="32"/>
    </location>
</feature>
<evidence type="ECO:0000256" key="2">
    <source>
        <dbReference type="SAM" id="Phobius"/>
    </source>
</evidence>
<sequence length="204" mass="22517">MSATAVQQSETVTPDGTEPDDETQARTDRQPIDQELAFQMLSCRRRRHVLHYLRQNDGSATLRTLSRQIAAWENDTDPEEITYQQRVRVYTALRQSHLPKMDDGGVVEFDADRSTVVLTDAAAQLDVYLDVVPHDDIPWSTYYAGLGALCVGFATLVLIGLPPFSMLAGGVAALLFSTLFFASGVAHVLHDRRMQVGSEGPPRG</sequence>
<dbReference type="AlphaFoldDB" id="A0A897MXS5"/>
<dbReference type="InterPro" id="IPR055768">
    <property type="entry name" value="DUF7344"/>
</dbReference>
<dbReference type="KEGG" id="hara:AArcS_2687"/>
<evidence type="ECO:0000256" key="1">
    <source>
        <dbReference type="SAM" id="MobiDB-lite"/>
    </source>
</evidence>
<dbReference type="EMBL" id="CP064786">
    <property type="protein sequence ID" value="QSG03883.1"/>
    <property type="molecule type" value="Genomic_DNA"/>
</dbReference>
<feature type="compositionally biased region" description="Polar residues" evidence="1">
    <location>
        <begin position="1"/>
        <end position="14"/>
    </location>
</feature>
<keyword evidence="5" id="KW-1185">Reference proteome</keyword>
<gene>
    <name evidence="4" type="ORF">AArcS_2687</name>
</gene>
<feature type="transmembrane region" description="Helical" evidence="2">
    <location>
        <begin position="142"/>
        <end position="161"/>
    </location>
</feature>
<keyword evidence="2" id="KW-0472">Membrane</keyword>
<feature type="transmembrane region" description="Helical" evidence="2">
    <location>
        <begin position="167"/>
        <end position="189"/>
    </location>
</feature>
<dbReference type="GeneID" id="70686068"/>
<dbReference type="Proteomes" id="UP000663586">
    <property type="component" value="Chromosome"/>
</dbReference>
<keyword evidence="2" id="KW-1133">Transmembrane helix</keyword>
<organism evidence="4 5">
    <name type="scientific">Natranaeroarchaeum sulfidigenes</name>
    <dbReference type="NCBI Taxonomy" id="2784880"/>
    <lineage>
        <taxon>Archaea</taxon>
        <taxon>Methanobacteriati</taxon>
        <taxon>Methanobacteriota</taxon>
        <taxon>Stenosarchaea group</taxon>
        <taxon>Halobacteria</taxon>
        <taxon>Halobacteriales</taxon>
        <taxon>Natronoarchaeaceae</taxon>
        <taxon>Natranaeroarchaeum</taxon>
    </lineage>
</organism>
<dbReference type="Pfam" id="PF24035">
    <property type="entry name" value="DUF7344"/>
    <property type="match status" value="1"/>
</dbReference>
<evidence type="ECO:0000259" key="3">
    <source>
        <dbReference type="Pfam" id="PF24035"/>
    </source>
</evidence>
<reference evidence="4" key="1">
    <citation type="submission" date="2020-11" db="EMBL/GenBank/DDBJ databases">
        <title>Carbohydrate-dependent, anaerobic sulfur respiration: A novel catabolism in halophilic archaea.</title>
        <authorList>
            <person name="Sorokin D.Y."/>
            <person name="Messina E."/>
            <person name="Smedile F."/>
            <person name="La Cono V."/>
            <person name="Hallsworth J.E."/>
            <person name="Yakimov M.M."/>
        </authorList>
    </citation>
    <scope>NUCLEOTIDE SEQUENCE</scope>
    <source>
        <strain evidence="4">AArc-S</strain>
    </source>
</reference>
<keyword evidence="2" id="KW-0812">Transmembrane</keyword>
<proteinExistence type="predicted"/>
<accession>A0A897MXS5</accession>
<feature type="compositionally biased region" description="Basic and acidic residues" evidence="1">
    <location>
        <begin position="23"/>
        <end position="32"/>
    </location>
</feature>
<protein>
    <submittedName>
        <fullName evidence="4">Putative trancriptional regulator, ArsR family</fullName>
    </submittedName>
</protein>